<evidence type="ECO:0000259" key="8">
    <source>
        <dbReference type="PROSITE" id="PS50928"/>
    </source>
</evidence>
<comment type="similarity">
    <text evidence="7">Belongs to the binding-protein-dependent transport system permease family.</text>
</comment>
<name>A0A0G0MP82_9BACT</name>
<dbReference type="InterPro" id="IPR000515">
    <property type="entry name" value="MetI-like"/>
</dbReference>
<dbReference type="CDD" id="cd06261">
    <property type="entry name" value="TM_PBP2"/>
    <property type="match status" value="1"/>
</dbReference>
<feature type="transmembrane region" description="Helical" evidence="7">
    <location>
        <begin position="94"/>
        <end position="118"/>
    </location>
</feature>
<comment type="caution">
    <text evidence="9">The sequence shown here is derived from an EMBL/GenBank/DDBJ whole genome shotgun (WGS) entry which is preliminary data.</text>
</comment>
<feature type="transmembrane region" description="Helical" evidence="7">
    <location>
        <begin position="138"/>
        <end position="161"/>
    </location>
</feature>
<dbReference type="Pfam" id="PF00528">
    <property type="entry name" value="BPD_transp_1"/>
    <property type="match status" value="1"/>
</dbReference>
<dbReference type="PANTHER" id="PTHR30151:SF0">
    <property type="entry name" value="ABC TRANSPORTER PERMEASE PROTEIN MJ0413-RELATED"/>
    <property type="match status" value="1"/>
</dbReference>
<sequence>MTTEDRQIIRRSWRDDVRKIGIMREPLPGWLGNSFFFMAICLIVLLYSSVAYSGSNTLIPTWGKLASGFAQMITDPRSGEHMLWMDTVASFSRLLPALMIASILGIVLGLYMGTYVAAESMWGRILNFEENIVPNAAMVVFLTLFGFGFKLYTAVIVFGILPTIAGRVYAAVREVPDQHIFSAKTLGASGQEIIWTILFRQVLPQIIDAIRSTVGLALILLIATEWAAGQEGYGYRFLRLYRSARLDVILPYLMTLGFMGIGIQLVFNLIQRVLCPWYVKENGS</sequence>
<dbReference type="EMBL" id="LBWG01000002">
    <property type="protein sequence ID" value="KKR04938.1"/>
    <property type="molecule type" value="Genomic_DNA"/>
</dbReference>
<evidence type="ECO:0000313" key="9">
    <source>
        <dbReference type="EMBL" id="KKR04938.1"/>
    </source>
</evidence>
<evidence type="ECO:0000256" key="5">
    <source>
        <dbReference type="ARBA" id="ARBA00022989"/>
    </source>
</evidence>
<organism evidence="9 10">
    <name type="scientific">Candidatus Uhrbacteria bacterium GW2011_GWF2_39_13</name>
    <dbReference type="NCBI Taxonomy" id="1618995"/>
    <lineage>
        <taxon>Bacteria</taxon>
        <taxon>Candidatus Uhriibacteriota</taxon>
    </lineage>
</organism>
<proteinExistence type="inferred from homology"/>
<comment type="subcellular location">
    <subcellularLocation>
        <location evidence="1 7">Cell membrane</location>
        <topology evidence="1 7">Multi-pass membrane protein</topology>
    </subcellularLocation>
</comment>
<keyword evidence="5 7" id="KW-1133">Transmembrane helix</keyword>
<dbReference type="PROSITE" id="PS50928">
    <property type="entry name" value="ABC_TM1"/>
    <property type="match status" value="1"/>
</dbReference>
<dbReference type="PANTHER" id="PTHR30151">
    <property type="entry name" value="ALKANE SULFONATE ABC TRANSPORTER-RELATED, MEMBRANE SUBUNIT"/>
    <property type="match status" value="1"/>
</dbReference>
<keyword evidence="4 7" id="KW-0812">Transmembrane</keyword>
<feature type="transmembrane region" description="Helical" evidence="7">
    <location>
        <begin position="35"/>
        <end position="54"/>
    </location>
</feature>
<keyword evidence="2 7" id="KW-0813">Transport</keyword>
<keyword evidence="6 7" id="KW-0472">Membrane</keyword>
<evidence type="ECO:0000256" key="2">
    <source>
        <dbReference type="ARBA" id="ARBA00022448"/>
    </source>
</evidence>
<dbReference type="InterPro" id="IPR035906">
    <property type="entry name" value="MetI-like_sf"/>
</dbReference>
<dbReference type="Proteomes" id="UP000033935">
    <property type="component" value="Unassembled WGS sequence"/>
</dbReference>
<dbReference type="GO" id="GO:0005886">
    <property type="term" value="C:plasma membrane"/>
    <property type="evidence" value="ECO:0007669"/>
    <property type="project" value="UniProtKB-SubCell"/>
</dbReference>
<evidence type="ECO:0000256" key="7">
    <source>
        <dbReference type="RuleBase" id="RU363032"/>
    </source>
</evidence>
<evidence type="ECO:0000256" key="4">
    <source>
        <dbReference type="ARBA" id="ARBA00022692"/>
    </source>
</evidence>
<accession>A0A0G0MP82</accession>
<evidence type="ECO:0000256" key="3">
    <source>
        <dbReference type="ARBA" id="ARBA00022475"/>
    </source>
</evidence>
<dbReference type="GO" id="GO:0055085">
    <property type="term" value="P:transmembrane transport"/>
    <property type="evidence" value="ECO:0007669"/>
    <property type="project" value="InterPro"/>
</dbReference>
<evidence type="ECO:0000313" key="10">
    <source>
        <dbReference type="Proteomes" id="UP000033935"/>
    </source>
</evidence>
<feature type="domain" description="ABC transmembrane type-1" evidence="8">
    <location>
        <begin position="87"/>
        <end position="271"/>
    </location>
</feature>
<evidence type="ECO:0000256" key="6">
    <source>
        <dbReference type="ARBA" id="ARBA00023136"/>
    </source>
</evidence>
<dbReference type="AlphaFoldDB" id="A0A0G0MP82"/>
<keyword evidence="3" id="KW-1003">Cell membrane</keyword>
<gene>
    <name evidence="9" type="ORF">UT30_C0002G0055</name>
</gene>
<dbReference type="Gene3D" id="1.10.3720.10">
    <property type="entry name" value="MetI-like"/>
    <property type="match status" value="1"/>
</dbReference>
<feature type="transmembrane region" description="Helical" evidence="7">
    <location>
        <begin position="249"/>
        <end position="270"/>
    </location>
</feature>
<protein>
    <submittedName>
        <fullName evidence="9">Binding-protein-dependent transporter inner membrane component</fullName>
    </submittedName>
</protein>
<evidence type="ECO:0000256" key="1">
    <source>
        <dbReference type="ARBA" id="ARBA00004651"/>
    </source>
</evidence>
<reference evidence="9 10" key="1">
    <citation type="journal article" date="2015" name="Nature">
        <title>rRNA introns, odd ribosomes, and small enigmatic genomes across a large radiation of phyla.</title>
        <authorList>
            <person name="Brown C.T."/>
            <person name="Hug L.A."/>
            <person name="Thomas B.C."/>
            <person name="Sharon I."/>
            <person name="Castelle C.J."/>
            <person name="Singh A."/>
            <person name="Wilkins M.J."/>
            <person name="Williams K.H."/>
            <person name="Banfield J.F."/>
        </authorList>
    </citation>
    <scope>NUCLEOTIDE SEQUENCE [LARGE SCALE GENOMIC DNA]</scope>
</reference>
<dbReference type="SUPFAM" id="SSF161098">
    <property type="entry name" value="MetI-like"/>
    <property type="match status" value="1"/>
</dbReference>